<keyword evidence="5 11" id="KW-0808">Transferase</keyword>
<evidence type="ECO:0000259" key="12">
    <source>
        <dbReference type="PROSITE" id="PS50052"/>
    </source>
</evidence>
<dbReference type="InterPro" id="IPR008145">
    <property type="entry name" value="GK/Ca_channel_bsu"/>
</dbReference>
<dbReference type="PANTHER" id="PTHR23117">
    <property type="entry name" value="GUANYLATE KINASE-RELATED"/>
    <property type="match status" value="1"/>
</dbReference>
<dbReference type="Gene3D" id="3.30.63.10">
    <property type="entry name" value="Guanylate Kinase phosphate binding domain"/>
    <property type="match status" value="1"/>
</dbReference>
<organism evidence="13 14">
    <name type="scientific">Sulfobacillus acidophilus</name>
    <dbReference type="NCBI Taxonomy" id="53633"/>
    <lineage>
        <taxon>Bacteria</taxon>
        <taxon>Bacillati</taxon>
        <taxon>Bacillota</taxon>
        <taxon>Clostridia</taxon>
        <taxon>Eubacteriales</taxon>
        <taxon>Clostridiales Family XVII. Incertae Sedis</taxon>
        <taxon>Sulfobacillus</taxon>
    </lineage>
</organism>
<keyword evidence="8 11" id="KW-0067">ATP-binding</keyword>
<dbReference type="PROSITE" id="PS00856">
    <property type="entry name" value="GUANYLATE_KINASE_1"/>
    <property type="match status" value="1"/>
</dbReference>
<reference evidence="13" key="1">
    <citation type="submission" date="2021-02" db="EMBL/GenBank/DDBJ databases">
        <title>Activity-based single-cell genomes from oceanic crustal fluid captures similar information to metagenomic and metatranscriptomic surveys with orders of magnitude less sampling.</title>
        <authorList>
            <person name="D'Angelo T.S."/>
            <person name="Orcutt B.N."/>
        </authorList>
    </citation>
    <scope>NUCLEOTIDE SEQUENCE [LARGE SCALE GENOMIC DNA]</scope>
    <source>
        <strain evidence="13">AH-315-E05</strain>
    </source>
</reference>
<comment type="function">
    <text evidence="1 11">Essential for recycling GMP and indirectly, cGMP.</text>
</comment>
<dbReference type="InterPro" id="IPR008144">
    <property type="entry name" value="Guanylate_kin-like_dom"/>
</dbReference>
<dbReference type="PANTHER" id="PTHR23117:SF13">
    <property type="entry name" value="GUANYLATE KINASE"/>
    <property type="match status" value="1"/>
</dbReference>
<keyword evidence="11" id="KW-0963">Cytoplasm</keyword>
<dbReference type="Proteomes" id="UP000765003">
    <property type="component" value="Unassembled WGS sequence"/>
</dbReference>
<evidence type="ECO:0000256" key="3">
    <source>
        <dbReference type="ARBA" id="ARBA00012961"/>
    </source>
</evidence>
<evidence type="ECO:0000256" key="11">
    <source>
        <dbReference type="HAMAP-Rule" id="MF_00328"/>
    </source>
</evidence>
<protein>
    <recommendedName>
        <fullName evidence="4 11">Guanylate kinase</fullName>
        <ecNumber evidence="3 11">2.7.4.8</ecNumber>
    </recommendedName>
    <alternativeName>
        <fullName evidence="9 11">GMP kinase</fullName>
    </alternativeName>
</protein>
<evidence type="ECO:0000256" key="6">
    <source>
        <dbReference type="ARBA" id="ARBA00022741"/>
    </source>
</evidence>
<comment type="similarity">
    <text evidence="2 11">Belongs to the guanylate kinase family.</text>
</comment>
<evidence type="ECO:0000256" key="9">
    <source>
        <dbReference type="ARBA" id="ARBA00030128"/>
    </source>
</evidence>
<accession>A0ABS3AV83</accession>
<dbReference type="Pfam" id="PF00625">
    <property type="entry name" value="Guanylate_kin"/>
    <property type="match status" value="1"/>
</dbReference>
<keyword evidence="7 11" id="KW-0418">Kinase</keyword>
<evidence type="ECO:0000313" key="13">
    <source>
        <dbReference type="EMBL" id="MBN4077276.1"/>
    </source>
</evidence>
<dbReference type="EC" id="2.7.4.8" evidence="3 11"/>
<keyword evidence="14" id="KW-1185">Reference proteome</keyword>
<name>A0ABS3AV83_9FIRM</name>
<comment type="caution">
    <text evidence="13">The sequence shown here is derived from an EMBL/GenBank/DDBJ whole genome shotgun (WGS) entry which is preliminary data.</text>
</comment>
<dbReference type="HAMAP" id="MF_00328">
    <property type="entry name" value="Guanylate_kinase"/>
    <property type="match status" value="1"/>
</dbReference>
<proteinExistence type="inferred from homology"/>
<dbReference type="InterPro" id="IPR017665">
    <property type="entry name" value="Guanylate_kinase"/>
</dbReference>
<dbReference type="SMART" id="SM00072">
    <property type="entry name" value="GuKc"/>
    <property type="match status" value="1"/>
</dbReference>
<dbReference type="SUPFAM" id="SSF52540">
    <property type="entry name" value="P-loop containing nucleoside triphosphate hydrolases"/>
    <property type="match status" value="1"/>
</dbReference>
<feature type="domain" description="Guanylate kinase-like" evidence="12">
    <location>
        <begin position="5"/>
        <end position="184"/>
    </location>
</feature>
<dbReference type="InterPro" id="IPR027417">
    <property type="entry name" value="P-loop_NTPase"/>
</dbReference>
<dbReference type="InterPro" id="IPR020590">
    <property type="entry name" value="Guanylate_kinase_CS"/>
</dbReference>
<comment type="subcellular location">
    <subcellularLocation>
        <location evidence="11">Cytoplasm</location>
    </subcellularLocation>
</comment>
<dbReference type="NCBIfam" id="TIGR03263">
    <property type="entry name" value="guanyl_kin"/>
    <property type="match status" value="1"/>
</dbReference>
<dbReference type="Gene3D" id="3.40.50.300">
    <property type="entry name" value="P-loop containing nucleotide triphosphate hydrolases"/>
    <property type="match status" value="1"/>
</dbReference>
<evidence type="ECO:0000256" key="10">
    <source>
        <dbReference type="ARBA" id="ARBA00048594"/>
    </source>
</evidence>
<dbReference type="GO" id="GO:0004385">
    <property type="term" value="F:GMP kinase activity"/>
    <property type="evidence" value="ECO:0007669"/>
    <property type="project" value="UniProtKB-EC"/>
</dbReference>
<evidence type="ECO:0000313" key="14">
    <source>
        <dbReference type="Proteomes" id="UP000765003"/>
    </source>
</evidence>
<evidence type="ECO:0000256" key="7">
    <source>
        <dbReference type="ARBA" id="ARBA00022777"/>
    </source>
</evidence>
<sequence>MARLGFPVVLSAPSGTGKTTLSHLLVNSVANLQISVSYTTRPIRGNERDGIDYNFISDEGFQKIIDDNKFLEWADVHGYRYGSGLDVTQKGLDEGLDVVFDIDVQGGLQIKKRLPNAVLIFILPPSLEALEERLTKRGTDSQDRIKRRMKASRDEIVIGLKNYDYVINNEKLDRALFDLTAIVRTHRLQGINREKIKNRLLG</sequence>
<feature type="binding site" evidence="11">
    <location>
        <begin position="12"/>
        <end position="19"/>
    </location>
    <ligand>
        <name>ATP</name>
        <dbReference type="ChEBI" id="CHEBI:30616"/>
    </ligand>
</feature>
<dbReference type="PROSITE" id="PS50052">
    <property type="entry name" value="GUANYLATE_KINASE_2"/>
    <property type="match status" value="1"/>
</dbReference>
<dbReference type="EMBL" id="JAFITA010000001">
    <property type="protein sequence ID" value="MBN4077276.1"/>
    <property type="molecule type" value="Genomic_DNA"/>
</dbReference>
<evidence type="ECO:0000256" key="5">
    <source>
        <dbReference type="ARBA" id="ARBA00022679"/>
    </source>
</evidence>
<evidence type="ECO:0000256" key="1">
    <source>
        <dbReference type="ARBA" id="ARBA00003531"/>
    </source>
</evidence>
<evidence type="ECO:0000256" key="2">
    <source>
        <dbReference type="ARBA" id="ARBA00005790"/>
    </source>
</evidence>
<evidence type="ECO:0000256" key="8">
    <source>
        <dbReference type="ARBA" id="ARBA00022840"/>
    </source>
</evidence>
<dbReference type="CDD" id="cd00071">
    <property type="entry name" value="GMPK"/>
    <property type="match status" value="1"/>
</dbReference>
<comment type="catalytic activity">
    <reaction evidence="10 11">
        <text>GMP + ATP = GDP + ADP</text>
        <dbReference type="Rhea" id="RHEA:20780"/>
        <dbReference type="ChEBI" id="CHEBI:30616"/>
        <dbReference type="ChEBI" id="CHEBI:58115"/>
        <dbReference type="ChEBI" id="CHEBI:58189"/>
        <dbReference type="ChEBI" id="CHEBI:456216"/>
        <dbReference type="EC" id="2.7.4.8"/>
    </reaction>
</comment>
<keyword evidence="6 11" id="KW-0547">Nucleotide-binding</keyword>
<gene>
    <name evidence="11 13" type="primary">gmk</name>
    <name evidence="13" type="ORF">JYT19_00025</name>
</gene>
<evidence type="ECO:0000256" key="4">
    <source>
        <dbReference type="ARBA" id="ARBA00016296"/>
    </source>
</evidence>